<comment type="caution">
    <text evidence="4">The sequence shown here is derived from an EMBL/GenBank/DDBJ whole genome shotgun (WGS) entry which is preliminary data.</text>
</comment>
<keyword evidence="5" id="KW-1185">Reference proteome</keyword>
<comment type="pathway">
    <text evidence="1">Glycolipid biosynthesis; glycosylphosphatidylinositol-anchor biosynthesis.</text>
</comment>
<name>A0A1R1PWD7_ZANCU</name>
<feature type="domain" description="GPI ethanolamine phosphate transferase 2 C-terminal" evidence="3">
    <location>
        <begin position="445"/>
        <end position="548"/>
    </location>
</feature>
<feature type="transmembrane region" description="Helical" evidence="1">
    <location>
        <begin position="878"/>
        <end position="902"/>
    </location>
</feature>
<keyword evidence="1" id="KW-0472">Membrane</keyword>
<feature type="transmembrane region" description="Helical" evidence="1">
    <location>
        <begin position="478"/>
        <end position="495"/>
    </location>
</feature>
<dbReference type="GO" id="GO:0051267">
    <property type="term" value="F:CP2 mannose-ethanolamine phosphotransferase activity"/>
    <property type="evidence" value="ECO:0007669"/>
    <property type="project" value="TreeGrafter"/>
</dbReference>
<feature type="transmembrane region" description="Helical" evidence="1">
    <location>
        <begin position="380"/>
        <end position="401"/>
    </location>
</feature>
<feature type="transmembrane region" description="Helical" evidence="1">
    <location>
        <begin position="954"/>
        <end position="984"/>
    </location>
</feature>
<feature type="domain" description="GPI ethanolamine phosphate transferase 2 C-terminal" evidence="3">
    <location>
        <begin position="779"/>
        <end position="964"/>
    </location>
</feature>
<proteinExistence type="inferred from homology"/>
<dbReference type="Proteomes" id="UP000188320">
    <property type="component" value="Unassembled WGS sequence"/>
</dbReference>
<gene>
    <name evidence="4" type="ORF">AX774_g1247</name>
</gene>
<dbReference type="GO" id="GO:0005789">
    <property type="term" value="C:endoplasmic reticulum membrane"/>
    <property type="evidence" value="ECO:0007669"/>
    <property type="project" value="UniProtKB-SubCell"/>
</dbReference>
<evidence type="ECO:0000259" key="3">
    <source>
        <dbReference type="Pfam" id="PF19316"/>
    </source>
</evidence>
<evidence type="ECO:0000256" key="1">
    <source>
        <dbReference type="RuleBase" id="RU367106"/>
    </source>
</evidence>
<dbReference type="Pfam" id="PF19316">
    <property type="entry name" value="PIGO_PIGG"/>
    <property type="match status" value="2"/>
</dbReference>
<dbReference type="SUPFAM" id="SSF53649">
    <property type="entry name" value="Alkaline phosphatase-like"/>
    <property type="match status" value="1"/>
</dbReference>
<keyword evidence="1" id="KW-0256">Endoplasmic reticulum</keyword>
<keyword evidence="1" id="KW-0812">Transmembrane</keyword>
<evidence type="ECO:0000313" key="5">
    <source>
        <dbReference type="Proteomes" id="UP000188320"/>
    </source>
</evidence>
<protein>
    <recommendedName>
        <fullName evidence="1">GPI ethanolamine phosphate transferase 2</fullName>
    </recommendedName>
</protein>
<dbReference type="Gene3D" id="3.40.720.10">
    <property type="entry name" value="Alkaline Phosphatase, subunit A"/>
    <property type="match status" value="1"/>
</dbReference>
<dbReference type="PANTHER" id="PTHR23072">
    <property type="entry name" value="PHOSPHATIDYLINOSITOL GLYCAN-RELATED"/>
    <property type="match status" value="1"/>
</dbReference>
<organism evidence="4 5">
    <name type="scientific">Zancudomyces culisetae</name>
    <name type="common">Gut fungus</name>
    <name type="synonym">Smittium culisetae</name>
    <dbReference type="NCBI Taxonomy" id="1213189"/>
    <lineage>
        <taxon>Eukaryota</taxon>
        <taxon>Fungi</taxon>
        <taxon>Fungi incertae sedis</taxon>
        <taxon>Zoopagomycota</taxon>
        <taxon>Kickxellomycotina</taxon>
        <taxon>Harpellomycetes</taxon>
        <taxon>Harpellales</taxon>
        <taxon>Legeriomycetaceae</taxon>
        <taxon>Zancudomyces</taxon>
    </lineage>
</organism>
<dbReference type="InterPro" id="IPR002591">
    <property type="entry name" value="Phosphodiest/P_Trfase"/>
</dbReference>
<keyword evidence="1" id="KW-0337">GPI-anchor biosynthesis</keyword>
<keyword evidence="1 4" id="KW-0808">Transferase</keyword>
<feature type="region of interest" description="Disordered" evidence="2">
    <location>
        <begin position="412"/>
        <end position="432"/>
    </location>
</feature>
<dbReference type="OrthoDB" id="272139at2759"/>
<keyword evidence="1" id="KW-1133">Transmembrane helix</keyword>
<feature type="transmembrane region" description="Helical" evidence="1">
    <location>
        <begin position="914"/>
        <end position="934"/>
    </location>
</feature>
<sequence length="986" mass="110621">MPRLKALMTGMIPGFMDAVLNLVETQQASSESEEQEDSLIWQLKNTGKKRIHMYGDDTWMRLFSPETFAKSDGTTSFYVADTVEVDYNVTRHIAKEMSTESQKEWDVLILHYLGLDHIGHLEGPNSLLMGPKQREMDQVVKEIYENSGESTLIVMLGDHGMNQKGNHGGGSLEEISTGMVFMSSGLNTASHWSKKNANLDANTNMNGKTIDTRVIDQTDLVPTLSLLMGVPIPQNSLGIPIPELFEDYKLQDQVKIYEIGAIQINRVIEATIPSTILADVTATGVEGGIAGRPKVDMRLLEYCGVPDSDGNISNPGIAEKDDMLECLYWRTRYLHQGLAENRYQENTQIIQNNIIEGYRNYGINAREKLSRIFSGYKLDYMLAGMLVVFTSLILFLVNGFYKMVSGRGGDRDNQVQNSSITGTTRGGVNTQHKITTKTKAKATCRTKIKSVEVVLALVLGTVSIAMYASSFIEEEHMIWFFLAQSVLMFDIFCIAKEPTVADTEAGNTSSIKKRRILSIVGIMTVLRVIKLWTSNGVKWASAEDAFNNENYYVTKLIKAYLFYISNTGNSDKTMAAVAVEEKIVVYLVYSLCVMVLFPSIVYFIQVRKYPSVFGHVLTTTQEQGQIMQDRNRDQNKHQLRYHADVYKYYKITINLQRLLRAGIMYASLSAALYRLKDSNLLLLQNTENNTVTFLLVAVFKAALLLVPQNEYGNEMLSLLVFFSSGLCIILSAVVDVYRQKANTQSLKSNSLFFVYKVDGQNHTLNVVFWTDILFSITPVLFMLGKPITAPILILLYTIYYLLSFSPAASASTALSSRSLLILFVLFNAVFFIGFGNTNTLSSIDLSSAYCGFISPPSYSLETVASGINWGYLLNNLRIVFNVFVSNWVGPIFLYFGSLVFASRSRNYSHSSLPILDLLNLLLGSLSVVCFNLLISTTVLRNHLFIWSVFSPKLLYLLAWSVFILCISFVSFSIYMLHFTLFYLLTG</sequence>
<comment type="similarity">
    <text evidence="1">Belongs to the PIGG/PIGN/PIGO family. PIGG subfamily.</text>
</comment>
<accession>A0A1R1PWD7</accession>
<dbReference type="UniPathway" id="UPA00196"/>
<dbReference type="AlphaFoldDB" id="A0A1R1PWD7"/>
<feature type="transmembrane region" description="Helical" evidence="1">
    <location>
        <begin position="583"/>
        <end position="604"/>
    </location>
</feature>
<comment type="subcellular location">
    <subcellularLocation>
        <location evidence="1">Endoplasmic reticulum membrane</location>
        <topology evidence="1">Multi-pass membrane protein</topology>
    </subcellularLocation>
</comment>
<dbReference type="InterPro" id="IPR017850">
    <property type="entry name" value="Alkaline_phosphatase_core_sf"/>
</dbReference>
<dbReference type="GO" id="GO:0006506">
    <property type="term" value="P:GPI anchor biosynthetic process"/>
    <property type="evidence" value="ECO:0007669"/>
    <property type="project" value="UniProtKB-UniPathway"/>
</dbReference>
<feature type="transmembrane region" description="Helical" evidence="1">
    <location>
        <begin position="772"/>
        <end position="802"/>
    </location>
</feature>
<dbReference type="PANTHER" id="PTHR23072:SF0">
    <property type="entry name" value="GPI ETHANOLAMINE PHOSPHATE TRANSFERASE 2"/>
    <property type="match status" value="1"/>
</dbReference>
<dbReference type="InterPro" id="IPR039527">
    <property type="entry name" value="PIGG/GPI7"/>
</dbReference>
<comment type="function">
    <text evidence="1">Ethanolamine phosphate transferase involved in glycosylphosphatidylinositol-anchor biosynthesis. Transfers ethanolamine phosphate to the GPI second mannose.</text>
</comment>
<evidence type="ECO:0000256" key="2">
    <source>
        <dbReference type="SAM" id="MobiDB-lite"/>
    </source>
</evidence>
<feature type="transmembrane region" description="Helical" evidence="1">
    <location>
        <begin position="718"/>
        <end position="737"/>
    </location>
</feature>
<feature type="compositionally biased region" description="Polar residues" evidence="2">
    <location>
        <begin position="414"/>
        <end position="432"/>
    </location>
</feature>
<dbReference type="InterPro" id="IPR045687">
    <property type="entry name" value="PIGG/GPI7_C"/>
</dbReference>
<feature type="transmembrane region" description="Helical" evidence="1">
    <location>
        <begin position="814"/>
        <end position="834"/>
    </location>
</feature>
<dbReference type="EMBL" id="LSSK01000103">
    <property type="protein sequence ID" value="OMH85223.1"/>
    <property type="molecule type" value="Genomic_DNA"/>
</dbReference>
<feature type="transmembrane region" description="Helical" evidence="1">
    <location>
        <begin position="453"/>
        <end position="472"/>
    </location>
</feature>
<dbReference type="Pfam" id="PF01663">
    <property type="entry name" value="Phosphodiest"/>
    <property type="match status" value="1"/>
</dbReference>
<reference evidence="5" key="1">
    <citation type="submission" date="2017-01" db="EMBL/GenBank/DDBJ databases">
        <authorList>
            <person name="Wang Y."/>
            <person name="White M."/>
            <person name="Kvist S."/>
            <person name="Moncalvo J.-M."/>
        </authorList>
    </citation>
    <scope>NUCLEOTIDE SEQUENCE [LARGE SCALE GENOMIC DNA]</scope>
    <source>
        <strain evidence="5">COL-18-3</strain>
    </source>
</reference>
<evidence type="ECO:0000313" key="4">
    <source>
        <dbReference type="EMBL" id="OMH85223.1"/>
    </source>
</evidence>